<dbReference type="PANTHER" id="PTHR11226">
    <property type="entry name" value="UDP-GLUCOSE GLYCOPROTEIN:GLUCOSYLTRANSFERASE"/>
    <property type="match status" value="1"/>
</dbReference>
<sequence length="345" mass="40271">MQDVIPHMAQEYGFEYELITYKWPTWLHKQKEKQRIIWAYKILFLDVIFPLSLEKVIFVDADQIVRADMGELYDMDIKGRPLAYTPFCDNNKDMDGYRFWRQGFWKDHLRGKPYHISALYVVDLVKFRETAAGDNLRVFYETLSKDPNSLSNLDQASHHFHDYSVSSSTLSSFNNNSILFYIDSIMKHLSLSTVQNRKKGQTHITLRTKQRKRNEFDIEEGRGRKLMGLMPSTFQDLPNFAQHTVPIFSLPQEWLWCESWCGNATKSKAKTIDLCNNPMTKEPKLQGARRIVPEWQDLDFEARQFTAKVSGEVDPQEPVTPPKQSQDPITDSSPEEDDQESKSEL</sequence>
<dbReference type="InterPro" id="IPR040497">
    <property type="entry name" value="Glyco_transf_24"/>
</dbReference>
<accession>A0A438J6L4</accession>
<feature type="compositionally biased region" description="Polar residues" evidence="2">
    <location>
        <begin position="322"/>
        <end position="332"/>
    </location>
</feature>
<feature type="domain" description="Glucosyltransferase 24 catalytic" evidence="3">
    <location>
        <begin position="2"/>
        <end position="156"/>
    </location>
</feature>
<keyword evidence="4" id="KW-0808">Transferase</keyword>
<name>A0A438J6L4_VITVI</name>
<dbReference type="GO" id="GO:0003980">
    <property type="term" value="F:UDP-glucose:glycoprotein glucosyltransferase activity"/>
    <property type="evidence" value="ECO:0007669"/>
    <property type="project" value="InterPro"/>
</dbReference>
<evidence type="ECO:0000259" key="3">
    <source>
        <dbReference type="Pfam" id="PF18404"/>
    </source>
</evidence>
<dbReference type="Gene3D" id="3.90.550.10">
    <property type="entry name" value="Spore Coat Polysaccharide Biosynthesis Protein SpsA, Chain A"/>
    <property type="match status" value="1"/>
</dbReference>
<organism evidence="4 5">
    <name type="scientific">Vitis vinifera</name>
    <name type="common">Grape</name>
    <dbReference type="NCBI Taxonomy" id="29760"/>
    <lineage>
        <taxon>Eukaryota</taxon>
        <taxon>Viridiplantae</taxon>
        <taxon>Streptophyta</taxon>
        <taxon>Embryophyta</taxon>
        <taxon>Tracheophyta</taxon>
        <taxon>Spermatophyta</taxon>
        <taxon>Magnoliopsida</taxon>
        <taxon>eudicotyledons</taxon>
        <taxon>Gunneridae</taxon>
        <taxon>Pentapetalae</taxon>
        <taxon>rosids</taxon>
        <taxon>Vitales</taxon>
        <taxon>Vitaceae</taxon>
        <taxon>Viteae</taxon>
        <taxon>Vitis</taxon>
    </lineage>
</organism>
<evidence type="ECO:0000313" key="4">
    <source>
        <dbReference type="EMBL" id="RVX04602.1"/>
    </source>
</evidence>
<dbReference type="Proteomes" id="UP000288805">
    <property type="component" value="Unassembled WGS sequence"/>
</dbReference>
<feature type="region of interest" description="Disordered" evidence="2">
    <location>
        <begin position="306"/>
        <end position="345"/>
    </location>
</feature>
<gene>
    <name evidence="4" type="primary">UGGT_4</name>
    <name evidence="4" type="ORF">CK203_023426</name>
</gene>
<dbReference type="InterPro" id="IPR029044">
    <property type="entry name" value="Nucleotide-diphossugar_trans"/>
</dbReference>
<evidence type="ECO:0000256" key="2">
    <source>
        <dbReference type="SAM" id="MobiDB-lite"/>
    </source>
</evidence>
<dbReference type="EMBL" id="QGNW01000060">
    <property type="protein sequence ID" value="RVX04602.1"/>
    <property type="molecule type" value="Genomic_DNA"/>
</dbReference>
<comment type="cofactor">
    <cofactor evidence="1">
        <name>Ca(2+)</name>
        <dbReference type="ChEBI" id="CHEBI:29108"/>
    </cofactor>
</comment>
<comment type="caution">
    <text evidence="4">The sequence shown here is derived from an EMBL/GenBank/DDBJ whole genome shotgun (WGS) entry which is preliminary data.</text>
</comment>
<dbReference type="PANTHER" id="PTHR11226:SF0">
    <property type="entry name" value="UDP-GLUCOSE:GLYCOPROTEIN GLUCOSYLTRANSFERASE"/>
    <property type="match status" value="1"/>
</dbReference>
<dbReference type="SUPFAM" id="SSF53448">
    <property type="entry name" value="Nucleotide-diphospho-sugar transferases"/>
    <property type="match status" value="1"/>
</dbReference>
<proteinExistence type="predicted"/>
<reference evidence="4 5" key="1">
    <citation type="journal article" date="2018" name="PLoS Genet.">
        <title>Population sequencing reveals clonal diversity and ancestral inbreeding in the grapevine cultivar Chardonnay.</title>
        <authorList>
            <person name="Roach M.J."/>
            <person name="Johnson D.L."/>
            <person name="Bohlmann J."/>
            <person name="van Vuuren H.J."/>
            <person name="Jones S.J."/>
            <person name="Pretorius I.S."/>
            <person name="Schmidt S.A."/>
            <person name="Borneman A.R."/>
        </authorList>
    </citation>
    <scope>NUCLEOTIDE SEQUENCE [LARGE SCALE GENOMIC DNA]</scope>
    <source>
        <strain evidence="5">cv. Chardonnay</strain>
        <tissue evidence="4">Leaf</tissue>
    </source>
</reference>
<evidence type="ECO:0000313" key="5">
    <source>
        <dbReference type="Proteomes" id="UP000288805"/>
    </source>
</evidence>
<feature type="domain" description="Glucosyltransferase 24 catalytic" evidence="3">
    <location>
        <begin position="235"/>
        <end position="304"/>
    </location>
</feature>
<protein>
    <submittedName>
        <fullName evidence="4">UDP-glucose:glycoprotein glucosyltransferase</fullName>
    </submittedName>
</protein>
<dbReference type="InterPro" id="IPR009448">
    <property type="entry name" value="UDP-g_GGtrans"/>
</dbReference>
<evidence type="ECO:0000256" key="1">
    <source>
        <dbReference type="ARBA" id="ARBA00001913"/>
    </source>
</evidence>
<dbReference type="AlphaFoldDB" id="A0A438J6L4"/>
<dbReference type="Pfam" id="PF18404">
    <property type="entry name" value="Glyco_transf_24"/>
    <property type="match status" value="2"/>
</dbReference>